<gene>
    <name evidence="2" type="ORF">BRYFOR_08400</name>
</gene>
<dbReference type="InterPro" id="IPR000257">
    <property type="entry name" value="Uroporphyrinogen_deCOase"/>
</dbReference>
<dbReference type="AlphaFoldDB" id="C6LIG4"/>
<dbReference type="EMBL" id="ACCL02000017">
    <property type="protein sequence ID" value="EET59546.1"/>
    <property type="molecule type" value="Genomic_DNA"/>
</dbReference>
<name>C6LIG4_9FIRM</name>
<dbReference type="GO" id="GO:0006779">
    <property type="term" value="P:porphyrin-containing compound biosynthetic process"/>
    <property type="evidence" value="ECO:0007669"/>
    <property type="project" value="InterPro"/>
</dbReference>
<protein>
    <recommendedName>
        <fullName evidence="1">Uroporphyrinogen decarboxylase (URO-D) domain-containing protein</fullName>
    </recommendedName>
</protein>
<dbReference type="Proteomes" id="UP000005561">
    <property type="component" value="Unassembled WGS sequence"/>
</dbReference>
<dbReference type="Gene3D" id="3.20.20.210">
    <property type="match status" value="1"/>
</dbReference>
<organism evidence="2 3">
    <name type="scientific">Marvinbryantia formatexigens DSM 14469</name>
    <dbReference type="NCBI Taxonomy" id="478749"/>
    <lineage>
        <taxon>Bacteria</taxon>
        <taxon>Bacillati</taxon>
        <taxon>Bacillota</taxon>
        <taxon>Clostridia</taxon>
        <taxon>Lachnospirales</taxon>
        <taxon>Lachnospiraceae</taxon>
        <taxon>Marvinbryantia</taxon>
    </lineage>
</organism>
<reference evidence="2" key="1">
    <citation type="submission" date="2009-07" db="EMBL/GenBank/DDBJ databases">
        <authorList>
            <person name="Weinstock G."/>
            <person name="Sodergren E."/>
            <person name="Clifton S."/>
            <person name="Fulton L."/>
            <person name="Fulton B."/>
            <person name="Courtney L."/>
            <person name="Fronick C."/>
            <person name="Harrison M."/>
            <person name="Strong C."/>
            <person name="Farmer C."/>
            <person name="Delahaunty K."/>
            <person name="Markovic C."/>
            <person name="Hall O."/>
            <person name="Minx P."/>
            <person name="Tomlinson C."/>
            <person name="Mitreva M."/>
            <person name="Nelson J."/>
            <person name="Hou S."/>
            <person name="Wollam A."/>
            <person name="Pepin K.H."/>
            <person name="Johnson M."/>
            <person name="Bhonagiri V."/>
            <person name="Nash W.E."/>
            <person name="Warren W."/>
            <person name="Chinwalla A."/>
            <person name="Mardis E.R."/>
            <person name="Wilson R.K."/>
        </authorList>
    </citation>
    <scope>NUCLEOTIDE SEQUENCE [LARGE SCALE GENOMIC DNA]</scope>
    <source>
        <strain evidence="2">DSM 14469</strain>
    </source>
</reference>
<evidence type="ECO:0000313" key="3">
    <source>
        <dbReference type="Proteomes" id="UP000005561"/>
    </source>
</evidence>
<dbReference type="STRING" id="168384.SAMN05660368_01845"/>
<keyword evidence="3" id="KW-1185">Reference proteome</keyword>
<sequence length="351" mass="40275">MKKGGLYMLTAKQNMIECMKGGNPDRFVNQYEAIALLYHPFMFASPLLQKGMENVKNAWGVTNTFPEGTPGSFPVHTPDKIVVQDIEHWKDYVHAPSLDFSQEQWDQCKAMYDAVDGEKAFKAAFVAPGLFEQSHHLCEMVRALTYYIEYEDEMHDMIKYLTEWELKLAEGICSHLHPDMLFHHDDWGGHDSTFLSPSMFEEFFLEPYKEIYGYYKSHGVQYVVHHSDSYAATLVPDMIEMGIDVFQGCMETNKVDELLVKYEGKISFMGCIENADVDFEDWTDENCEKVVRRVCDKYGMKHFIPCIAQGGPGSVYPGVYMSLTNAIDKVNKEKFGIEDPDSARIPINIMF</sequence>
<feature type="domain" description="Uroporphyrinogen decarboxylase (URO-D)" evidence="1">
    <location>
        <begin position="57"/>
        <end position="304"/>
    </location>
</feature>
<dbReference type="InterPro" id="IPR038071">
    <property type="entry name" value="UROD/MetE-like_sf"/>
</dbReference>
<dbReference type="Pfam" id="PF01208">
    <property type="entry name" value="URO-D"/>
    <property type="match status" value="1"/>
</dbReference>
<proteinExistence type="predicted"/>
<dbReference type="eggNOG" id="COG0407">
    <property type="taxonomic scope" value="Bacteria"/>
</dbReference>
<accession>C6LIG4</accession>
<evidence type="ECO:0000313" key="2">
    <source>
        <dbReference type="EMBL" id="EET59546.1"/>
    </source>
</evidence>
<dbReference type="GO" id="GO:0004853">
    <property type="term" value="F:uroporphyrinogen decarboxylase activity"/>
    <property type="evidence" value="ECO:0007669"/>
    <property type="project" value="InterPro"/>
</dbReference>
<evidence type="ECO:0000259" key="1">
    <source>
        <dbReference type="Pfam" id="PF01208"/>
    </source>
</evidence>
<dbReference type="SUPFAM" id="SSF51726">
    <property type="entry name" value="UROD/MetE-like"/>
    <property type="match status" value="1"/>
</dbReference>
<comment type="caution">
    <text evidence="2">The sequence shown here is derived from an EMBL/GenBank/DDBJ whole genome shotgun (WGS) entry which is preliminary data.</text>
</comment>